<proteinExistence type="predicted"/>
<organism evidence="2">
    <name type="scientific">marine metagenome</name>
    <dbReference type="NCBI Taxonomy" id="408172"/>
    <lineage>
        <taxon>unclassified sequences</taxon>
        <taxon>metagenomes</taxon>
        <taxon>ecological metagenomes</taxon>
    </lineage>
</organism>
<name>A0A381WXZ1_9ZZZZ</name>
<accession>A0A381WXZ1</accession>
<dbReference type="AlphaFoldDB" id="A0A381WXZ1"/>
<protein>
    <submittedName>
        <fullName evidence="2">Uncharacterized protein</fullName>
    </submittedName>
</protein>
<feature type="region of interest" description="Disordered" evidence="1">
    <location>
        <begin position="1"/>
        <end position="70"/>
    </location>
</feature>
<sequence>MRSDRNGQHQPIKSKSDKHCDRTSHWREAFDDQFSPVSGEPARGSAGEGTRPSHKYGSTYRGACSHGHDR</sequence>
<evidence type="ECO:0000313" key="2">
    <source>
        <dbReference type="EMBL" id="SVA57148.1"/>
    </source>
</evidence>
<reference evidence="2" key="1">
    <citation type="submission" date="2018-05" db="EMBL/GenBank/DDBJ databases">
        <authorList>
            <person name="Lanie J.A."/>
            <person name="Ng W.-L."/>
            <person name="Kazmierczak K.M."/>
            <person name="Andrzejewski T.M."/>
            <person name="Davidsen T.M."/>
            <person name="Wayne K.J."/>
            <person name="Tettelin H."/>
            <person name="Glass J.I."/>
            <person name="Rusch D."/>
            <person name="Podicherti R."/>
            <person name="Tsui H.-C.T."/>
            <person name="Winkler M.E."/>
        </authorList>
    </citation>
    <scope>NUCLEOTIDE SEQUENCE</scope>
</reference>
<dbReference type="EMBL" id="UINC01013191">
    <property type="protein sequence ID" value="SVA57148.1"/>
    <property type="molecule type" value="Genomic_DNA"/>
</dbReference>
<gene>
    <name evidence="2" type="ORF">METZ01_LOCUS110002</name>
</gene>
<evidence type="ECO:0000256" key="1">
    <source>
        <dbReference type="SAM" id="MobiDB-lite"/>
    </source>
</evidence>
<feature type="compositionally biased region" description="Basic and acidic residues" evidence="1">
    <location>
        <begin position="14"/>
        <end position="30"/>
    </location>
</feature>